<name>A0A2T7PMV0_POMCA</name>
<dbReference type="InterPro" id="IPR001466">
    <property type="entry name" value="Beta-lactam-related"/>
</dbReference>
<protein>
    <recommendedName>
        <fullName evidence="2">Beta-lactamase-related domain-containing protein</fullName>
    </recommendedName>
</protein>
<dbReference type="InterPro" id="IPR012338">
    <property type="entry name" value="Beta-lactam/transpept-like"/>
</dbReference>
<dbReference type="PANTHER" id="PTHR46825:SF15">
    <property type="entry name" value="BETA-LACTAMASE-RELATED DOMAIN-CONTAINING PROTEIN"/>
    <property type="match status" value="1"/>
</dbReference>
<accession>A0A2T7PMV0</accession>
<evidence type="ECO:0000313" key="4">
    <source>
        <dbReference type="Proteomes" id="UP000245119"/>
    </source>
</evidence>
<dbReference type="Gene3D" id="3.40.710.10">
    <property type="entry name" value="DD-peptidase/beta-lactamase superfamily"/>
    <property type="match status" value="1"/>
</dbReference>
<dbReference type="STRING" id="400727.A0A2T7PMV0"/>
<sequence>MTSHQPVVSAETRSRTHRNSSSRQKRATQDGTDTHPNVLTPEQEDSLGTLVGEVMACEHIPGLALGISKGGKRQSEGYGVADMETGRPVDSNTLFGIGSNTKAFTAATLSQLMLTAPTGKK</sequence>
<dbReference type="Pfam" id="PF00144">
    <property type="entry name" value="Beta-lactamase"/>
    <property type="match status" value="1"/>
</dbReference>
<dbReference type="EMBL" id="PZQS01000003">
    <property type="protein sequence ID" value="PVD34756.1"/>
    <property type="molecule type" value="Genomic_DNA"/>
</dbReference>
<dbReference type="SUPFAM" id="SSF56601">
    <property type="entry name" value="beta-lactamase/transpeptidase-like"/>
    <property type="match status" value="1"/>
</dbReference>
<dbReference type="AlphaFoldDB" id="A0A2T7PMV0"/>
<gene>
    <name evidence="3" type="ORF">C0Q70_06033</name>
</gene>
<keyword evidence="4" id="KW-1185">Reference proteome</keyword>
<feature type="compositionally biased region" description="Basic residues" evidence="1">
    <location>
        <begin position="15"/>
        <end position="26"/>
    </location>
</feature>
<reference evidence="3 4" key="1">
    <citation type="submission" date="2018-04" db="EMBL/GenBank/DDBJ databases">
        <title>The genome of golden apple snail Pomacea canaliculata provides insight into stress tolerance and invasive adaptation.</title>
        <authorList>
            <person name="Liu C."/>
            <person name="Liu B."/>
            <person name="Ren Y."/>
            <person name="Zhang Y."/>
            <person name="Wang H."/>
            <person name="Li S."/>
            <person name="Jiang F."/>
            <person name="Yin L."/>
            <person name="Zhang G."/>
            <person name="Qian W."/>
            <person name="Fan W."/>
        </authorList>
    </citation>
    <scope>NUCLEOTIDE SEQUENCE [LARGE SCALE GENOMIC DNA]</scope>
    <source>
        <strain evidence="3">SZHN2017</strain>
        <tissue evidence="3">Muscle</tissue>
    </source>
</reference>
<dbReference type="InterPro" id="IPR050491">
    <property type="entry name" value="AmpC-like"/>
</dbReference>
<evidence type="ECO:0000256" key="1">
    <source>
        <dbReference type="SAM" id="MobiDB-lite"/>
    </source>
</evidence>
<feature type="domain" description="Beta-lactamase-related" evidence="2">
    <location>
        <begin position="50"/>
        <end position="112"/>
    </location>
</feature>
<feature type="region of interest" description="Disordered" evidence="1">
    <location>
        <begin position="1"/>
        <end position="43"/>
    </location>
</feature>
<organism evidence="3 4">
    <name type="scientific">Pomacea canaliculata</name>
    <name type="common">Golden apple snail</name>
    <dbReference type="NCBI Taxonomy" id="400727"/>
    <lineage>
        <taxon>Eukaryota</taxon>
        <taxon>Metazoa</taxon>
        <taxon>Spiralia</taxon>
        <taxon>Lophotrochozoa</taxon>
        <taxon>Mollusca</taxon>
        <taxon>Gastropoda</taxon>
        <taxon>Caenogastropoda</taxon>
        <taxon>Architaenioglossa</taxon>
        <taxon>Ampullarioidea</taxon>
        <taxon>Ampullariidae</taxon>
        <taxon>Pomacea</taxon>
    </lineage>
</organism>
<comment type="caution">
    <text evidence="3">The sequence shown here is derived from an EMBL/GenBank/DDBJ whole genome shotgun (WGS) entry which is preliminary data.</text>
</comment>
<dbReference type="PANTHER" id="PTHR46825">
    <property type="entry name" value="D-ALANYL-D-ALANINE-CARBOXYPEPTIDASE/ENDOPEPTIDASE AMPH"/>
    <property type="match status" value="1"/>
</dbReference>
<evidence type="ECO:0000259" key="2">
    <source>
        <dbReference type="Pfam" id="PF00144"/>
    </source>
</evidence>
<proteinExistence type="predicted"/>
<dbReference type="OrthoDB" id="5946976at2759"/>
<dbReference type="Proteomes" id="UP000245119">
    <property type="component" value="Linkage Group LG3"/>
</dbReference>
<evidence type="ECO:0000313" key="3">
    <source>
        <dbReference type="EMBL" id="PVD34756.1"/>
    </source>
</evidence>